<keyword evidence="2" id="KW-1185">Reference proteome</keyword>
<evidence type="ECO:0000313" key="1">
    <source>
        <dbReference type="EMBL" id="QOP43647.1"/>
    </source>
</evidence>
<dbReference type="PROSITE" id="PS51257">
    <property type="entry name" value="PROKAR_LIPOPROTEIN"/>
    <property type="match status" value="1"/>
</dbReference>
<proteinExistence type="predicted"/>
<sequence>MRVKSIIGIAVLAVFMSGCLPKPPESISPKPYKRVVQKGEMSKYKNMDFEAFMHSLPLSYSDEYIRKIILDCSSIVPTHKNICYSRSLEVISDFYEQIRREFDRYCIAKGGWLDDKMDDKALKYAYKTGMSYAQECKMHDGEPFFGYYGNNKGMAILTPAYFQLPFDVYKEDRYIDFAKHFQMGVFDVGNAYKLSTDAKQFEMLRTYSAYEDESETHSFDNFVKLFVDKVLFPYHEDIIKYNPDYEDDPIYVKMEQLQKEATQIVKRDLKFAYKMMDFEQKVYSEDGKSYRSVAFGYIYTDFFSTPLLMPTKAIMPDKKHFYIFKSQAWKKIFKDIVKDNKHLILEYKELIKKVGKTPQFETEYFDY</sequence>
<accession>A0A7M1B1J5</accession>
<gene>
    <name evidence="1" type="ORF">FJR45_06660</name>
</gene>
<dbReference type="AlphaFoldDB" id="A0A7M1B1J5"/>
<evidence type="ECO:0000313" key="2">
    <source>
        <dbReference type="Proteomes" id="UP000593719"/>
    </source>
</evidence>
<dbReference type="EMBL" id="CP041235">
    <property type="protein sequence ID" value="QOP43647.1"/>
    <property type="molecule type" value="Genomic_DNA"/>
</dbReference>
<dbReference type="KEGG" id="ssei:FJR45_06660"/>
<dbReference type="RefSeq" id="WP_193149782.1">
    <property type="nucleotide sequence ID" value="NZ_CP041235.1"/>
</dbReference>
<organism evidence="1 2">
    <name type="scientific">Sulfurimonas sediminis</name>
    <dbReference type="NCBI Taxonomy" id="2590020"/>
    <lineage>
        <taxon>Bacteria</taxon>
        <taxon>Pseudomonadati</taxon>
        <taxon>Campylobacterota</taxon>
        <taxon>Epsilonproteobacteria</taxon>
        <taxon>Campylobacterales</taxon>
        <taxon>Sulfurimonadaceae</taxon>
        <taxon>Sulfurimonas</taxon>
    </lineage>
</organism>
<dbReference type="Proteomes" id="UP000593719">
    <property type="component" value="Chromosome"/>
</dbReference>
<protein>
    <submittedName>
        <fullName evidence="1">Uncharacterized protein</fullName>
    </submittedName>
</protein>
<reference evidence="1 2" key="1">
    <citation type="submission" date="2019-06" db="EMBL/GenBank/DDBJ databases">
        <title>Sulfurimonas gotlandica sp. nov., a chemoautotrophic and psychrotolerant epsilonproteobacterium isolated from a pelagic redoxcline, and an emended description of the genus Sulfurimonas.</title>
        <authorList>
            <person name="Wang S."/>
            <person name="Jiang L."/>
            <person name="Shao Z."/>
        </authorList>
    </citation>
    <scope>NUCLEOTIDE SEQUENCE [LARGE SCALE GENOMIC DNA]</scope>
    <source>
        <strain evidence="1 2">S2-6</strain>
    </source>
</reference>
<name>A0A7M1B1J5_9BACT</name>